<dbReference type="PANTHER" id="PTHR43100">
    <property type="entry name" value="GLUTAMATE SYNTHASE [NADPH] SMALL CHAIN"/>
    <property type="match status" value="1"/>
</dbReference>
<dbReference type="InterPro" id="IPR028261">
    <property type="entry name" value="DPD_II"/>
</dbReference>
<dbReference type="InterPro" id="IPR017896">
    <property type="entry name" value="4Fe4S_Fe-S-bd"/>
</dbReference>
<dbReference type="SUPFAM" id="SSF51971">
    <property type="entry name" value="Nucleotide-binding domain"/>
    <property type="match status" value="2"/>
</dbReference>
<evidence type="ECO:0000313" key="6">
    <source>
        <dbReference type="EMBL" id="RZU31419.1"/>
    </source>
</evidence>
<dbReference type="NCBIfam" id="TIGR01317">
    <property type="entry name" value="GOGAT_sm_gam"/>
    <property type="match status" value="1"/>
</dbReference>
<dbReference type="AlphaFoldDB" id="A0A4Q7Y667"/>
<name>A0A4Q7Y667_9ACTN</name>
<dbReference type="OrthoDB" id="9803192at2"/>
<protein>
    <submittedName>
        <fullName evidence="6">Glutamate synthase (NADPH/NADH) small chain</fullName>
    </submittedName>
</protein>
<dbReference type="SUPFAM" id="SSF46548">
    <property type="entry name" value="alpha-helical ferredoxin"/>
    <property type="match status" value="1"/>
</dbReference>
<evidence type="ECO:0000313" key="7">
    <source>
        <dbReference type="Proteomes" id="UP000292507"/>
    </source>
</evidence>
<dbReference type="EMBL" id="SHKV01000001">
    <property type="protein sequence ID" value="RZU31419.1"/>
    <property type="molecule type" value="Genomic_DNA"/>
</dbReference>
<accession>A0A4Q7Y667</accession>
<evidence type="ECO:0000256" key="1">
    <source>
        <dbReference type="ARBA" id="ARBA00022605"/>
    </source>
</evidence>
<dbReference type="InterPro" id="IPR006005">
    <property type="entry name" value="Glut_synth_ssu1"/>
</dbReference>
<dbReference type="InterPro" id="IPR051394">
    <property type="entry name" value="Glutamate_Synthase"/>
</dbReference>
<dbReference type="RefSeq" id="WP_104528073.1">
    <property type="nucleotide sequence ID" value="NZ_POQT01000010.1"/>
</dbReference>
<dbReference type="InterPro" id="IPR023753">
    <property type="entry name" value="FAD/NAD-binding_dom"/>
</dbReference>
<keyword evidence="1" id="KW-0028">Amino-acid biosynthesis</keyword>
<evidence type="ECO:0000256" key="3">
    <source>
        <dbReference type="ARBA" id="ARBA00023164"/>
    </source>
</evidence>
<comment type="caution">
    <text evidence="6">The sequence shown here is derived from an EMBL/GenBank/DDBJ whole genome shotgun (WGS) entry which is preliminary data.</text>
</comment>
<dbReference type="PANTHER" id="PTHR43100:SF1">
    <property type="entry name" value="GLUTAMATE SYNTHASE [NADPH] SMALL CHAIN"/>
    <property type="match status" value="1"/>
</dbReference>
<gene>
    <name evidence="6" type="ORF">BKA19_1078</name>
</gene>
<dbReference type="Proteomes" id="UP000292507">
    <property type="component" value="Unassembled WGS sequence"/>
</dbReference>
<organism evidence="6 7">
    <name type="scientific">Blastococcus saxobsidens</name>
    <dbReference type="NCBI Taxonomy" id="138336"/>
    <lineage>
        <taxon>Bacteria</taxon>
        <taxon>Bacillati</taxon>
        <taxon>Actinomycetota</taxon>
        <taxon>Actinomycetes</taxon>
        <taxon>Geodermatophilales</taxon>
        <taxon>Geodermatophilaceae</taxon>
        <taxon>Blastococcus</taxon>
    </lineage>
</organism>
<dbReference type="Pfam" id="PF14691">
    <property type="entry name" value="Fer4_20"/>
    <property type="match status" value="1"/>
</dbReference>
<sequence>MADQTGFLKYERATPPRRPVELRIMDWKDVYSRRQNGEDPLFPTAEVRTQAARCMDCGIPFCHHACPVANLIPEWNDLARRDDWQDAIERLHATNNFPEFTGKLCPAPCEGSCVLNLQESPVTIKQIEWEIIDRAWDEGWVTPQTPAERSGKKIAVVGSGPAGLAAAQQLTRAGHDVTVFERADRIGGLLRYGIPEFKMEKSVLDRRLDQMRAEGTRFVTGVEVGGSAEADLSVEQLRGDFEAVVLAGGATVGRDLPAPGRELAGIHLAMEYLPYGNRQALGELDSPPIDAHGKHVVIIGGGDTGADCLGTAHRQGAASVAQLEIMPEPPDRRAHDSNPWPTYPMIMRVSSAHEEGGERLYSVNTERFVGDSADGTGGRVRALLIHEVERVDGRFQKIEGSERELPADLVFLAMGFTGAQREGLVDTLGVEVDGRGNVSRDDEFMSTVPGVFVAGDIGRGQSLIVWAIAEGRAAAAAVDTWLTGSSMLPRPVTPTAVALR</sequence>
<dbReference type="Pfam" id="PF07992">
    <property type="entry name" value="Pyr_redox_2"/>
    <property type="match status" value="2"/>
</dbReference>
<keyword evidence="7" id="KW-1185">Reference proteome</keyword>
<reference evidence="6 7" key="1">
    <citation type="submission" date="2019-02" db="EMBL/GenBank/DDBJ databases">
        <title>Sequencing the genomes of 1000 actinobacteria strains.</title>
        <authorList>
            <person name="Klenk H.-P."/>
        </authorList>
    </citation>
    <scope>NUCLEOTIDE SEQUENCE [LARGE SCALE GENOMIC DNA]</scope>
    <source>
        <strain evidence="6 7">DSM 44509</strain>
    </source>
</reference>
<dbReference type="Gene3D" id="1.10.1060.10">
    <property type="entry name" value="Alpha-helical ferredoxin"/>
    <property type="match status" value="1"/>
</dbReference>
<dbReference type="GO" id="GO:0016639">
    <property type="term" value="F:oxidoreductase activity, acting on the CH-NH2 group of donors, NAD or NADP as acceptor"/>
    <property type="evidence" value="ECO:0007669"/>
    <property type="project" value="InterPro"/>
</dbReference>
<feature type="domain" description="4Fe-4S ferredoxin-type" evidence="5">
    <location>
        <begin position="45"/>
        <end position="76"/>
    </location>
</feature>
<dbReference type="GO" id="GO:0006537">
    <property type="term" value="P:glutamate biosynthetic process"/>
    <property type="evidence" value="ECO:0007669"/>
    <property type="project" value="UniProtKB-KW"/>
</dbReference>
<dbReference type="PROSITE" id="PS51379">
    <property type="entry name" value="4FE4S_FER_2"/>
    <property type="match status" value="1"/>
</dbReference>
<evidence type="ECO:0000256" key="2">
    <source>
        <dbReference type="ARBA" id="ARBA00023002"/>
    </source>
</evidence>
<dbReference type="PRINTS" id="PR00419">
    <property type="entry name" value="ADXRDTASE"/>
</dbReference>
<dbReference type="Gene3D" id="3.50.50.60">
    <property type="entry name" value="FAD/NAD(P)-binding domain"/>
    <property type="match status" value="2"/>
</dbReference>
<comment type="pathway">
    <text evidence="4">Amino-acid biosynthesis.</text>
</comment>
<evidence type="ECO:0000259" key="5">
    <source>
        <dbReference type="PROSITE" id="PS51379"/>
    </source>
</evidence>
<proteinExistence type="predicted"/>
<dbReference type="InterPro" id="IPR009051">
    <property type="entry name" value="Helical_ferredxn"/>
</dbReference>
<dbReference type="InterPro" id="IPR036188">
    <property type="entry name" value="FAD/NAD-bd_sf"/>
</dbReference>
<keyword evidence="2" id="KW-0560">Oxidoreductase</keyword>
<dbReference type="GO" id="GO:0051536">
    <property type="term" value="F:iron-sulfur cluster binding"/>
    <property type="evidence" value="ECO:0007669"/>
    <property type="project" value="InterPro"/>
</dbReference>
<evidence type="ECO:0000256" key="4">
    <source>
        <dbReference type="ARBA" id="ARBA00029440"/>
    </source>
</evidence>
<keyword evidence="3" id="KW-0314">Glutamate biosynthesis</keyword>